<dbReference type="Proteomes" id="UP000794436">
    <property type="component" value="Unassembled WGS sequence"/>
</dbReference>
<gene>
    <name evidence="2" type="ORF">Poli38472_001991</name>
</gene>
<proteinExistence type="predicted"/>
<feature type="region of interest" description="Disordered" evidence="1">
    <location>
        <begin position="179"/>
        <end position="266"/>
    </location>
</feature>
<dbReference type="EMBL" id="SPLM01000001">
    <property type="protein sequence ID" value="TMW69835.1"/>
    <property type="molecule type" value="Genomic_DNA"/>
</dbReference>
<accession>A0A8K1CUH1</accession>
<feature type="region of interest" description="Disordered" evidence="1">
    <location>
        <begin position="279"/>
        <end position="327"/>
    </location>
</feature>
<dbReference type="AlphaFoldDB" id="A0A8K1CUH1"/>
<feature type="compositionally biased region" description="Basic residues" evidence="1">
    <location>
        <begin position="208"/>
        <end position="217"/>
    </location>
</feature>
<evidence type="ECO:0000313" key="3">
    <source>
        <dbReference type="Proteomes" id="UP000794436"/>
    </source>
</evidence>
<comment type="caution">
    <text evidence="2">The sequence shown here is derived from an EMBL/GenBank/DDBJ whole genome shotgun (WGS) entry which is preliminary data.</text>
</comment>
<reference evidence="2" key="1">
    <citation type="submission" date="2019-03" db="EMBL/GenBank/DDBJ databases">
        <title>Long read genome sequence of the mycoparasitic Pythium oligandrum ATCC 38472 isolated from sugarbeet rhizosphere.</title>
        <authorList>
            <person name="Gaulin E."/>
        </authorList>
    </citation>
    <scope>NUCLEOTIDE SEQUENCE</scope>
    <source>
        <strain evidence="2">ATCC 38472_TT</strain>
    </source>
</reference>
<feature type="compositionally biased region" description="Basic and acidic residues" evidence="1">
    <location>
        <begin position="63"/>
        <end position="106"/>
    </location>
</feature>
<protein>
    <submittedName>
        <fullName evidence="2">Uncharacterized protein</fullName>
    </submittedName>
</protein>
<feature type="compositionally biased region" description="Low complexity" evidence="1">
    <location>
        <begin position="146"/>
        <end position="161"/>
    </location>
</feature>
<keyword evidence="3" id="KW-1185">Reference proteome</keyword>
<name>A0A8K1CUH1_PYTOL</name>
<evidence type="ECO:0000256" key="1">
    <source>
        <dbReference type="SAM" id="MobiDB-lite"/>
    </source>
</evidence>
<sequence length="327" mass="36072">MATTRTQTPTPPPRPRTPTPRARTPTQMLTVAVTAAIAAESGVVTRKRAREDEETPSASKKQRTGDKVETPKRTEERAETPRPAGERVETPKSTDERVETPKERKTASRKRTIDQISTTVETKTSPNVEQTPPRTKRERPSTPRLVTSSPTVRTPRSSASPLASYRERLTLRVQVPSGVVISEARRCQVTPPPSDRMLDYRNPPQPPRKIRRKRRLARQPDEQSPARIPFSQLPRLTSEENINITNIGSPSNESPPGSPTTSAALTASVFRSLDAEFAAVADPEPETSTPVAAPTGVRLHSPPDIPRVTRSATRVKPQATRAPTIRR</sequence>
<feature type="compositionally biased region" description="Low complexity" evidence="1">
    <location>
        <begin position="248"/>
        <end position="262"/>
    </location>
</feature>
<feature type="region of interest" description="Disordered" evidence="1">
    <location>
        <begin position="1"/>
        <end position="165"/>
    </location>
</feature>
<feature type="compositionally biased region" description="Polar residues" evidence="1">
    <location>
        <begin position="114"/>
        <end position="133"/>
    </location>
</feature>
<organism evidence="2 3">
    <name type="scientific">Pythium oligandrum</name>
    <name type="common">Mycoparasitic fungus</name>
    <dbReference type="NCBI Taxonomy" id="41045"/>
    <lineage>
        <taxon>Eukaryota</taxon>
        <taxon>Sar</taxon>
        <taxon>Stramenopiles</taxon>
        <taxon>Oomycota</taxon>
        <taxon>Peronosporomycetes</taxon>
        <taxon>Pythiales</taxon>
        <taxon>Pythiaceae</taxon>
        <taxon>Pythium</taxon>
    </lineage>
</organism>
<evidence type="ECO:0000313" key="2">
    <source>
        <dbReference type="EMBL" id="TMW69835.1"/>
    </source>
</evidence>
<feature type="compositionally biased region" description="Pro residues" evidence="1">
    <location>
        <begin position="9"/>
        <end position="18"/>
    </location>
</feature>